<dbReference type="Pfam" id="PF07690">
    <property type="entry name" value="MFS_1"/>
    <property type="match status" value="1"/>
</dbReference>
<evidence type="ECO:0000256" key="7">
    <source>
        <dbReference type="SAM" id="Phobius"/>
    </source>
</evidence>
<protein>
    <submittedName>
        <fullName evidence="9">MFS transporter</fullName>
    </submittedName>
</protein>
<dbReference type="PROSITE" id="PS50850">
    <property type="entry name" value="MFS"/>
    <property type="match status" value="1"/>
</dbReference>
<feature type="transmembrane region" description="Helical" evidence="7">
    <location>
        <begin position="363"/>
        <end position="388"/>
    </location>
</feature>
<feature type="transmembrane region" description="Helical" evidence="7">
    <location>
        <begin position="265"/>
        <end position="284"/>
    </location>
</feature>
<feature type="transmembrane region" description="Helical" evidence="7">
    <location>
        <begin position="101"/>
        <end position="123"/>
    </location>
</feature>
<dbReference type="SUPFAM" id="SSF103473">
    <property type="entry name" value="MFS general substrate transporter"/>
    <property type="match status" value="1"/>
</dbReference>
<keyword evidence="5 7" id="KW-1133">Transmembrane helix</keyword>
<feature type="transmembrane region" description="Helical" evidence="7">
    <location>
        <begin position="166"/>
        <end position="181"/>
    </location>
</feature>
<proteinExistence type="predicted"/>
<evidence type="ECO:0000256" key="5">
    <source>
        <dbReference type="ARBA" id="ARBA00022989"/>
    </source>
</evidence>
<feature type="transmembrane region" description="Helical" evidence="7">
    <location>
        <begin position="291"/>
        <end position="313"/>
    </location>
</feature>
<evidence type="ECO:0000256" key="4">
    <source>
        <dbReference type="ARBA" id="ARBA00022692"/>
    </source>
</evidence>
<evidence type="ECO:0000256" key="1">
    <source>
        <dbReference type="ARBA" id="ARBA00004651"/>
    </source>
</evidence>
<feature type="transmembrane region" description="Helical" evidence="7">
    <location>
        <begin position="233"/>
        <end position="253"/>
    </location>
</feature>
<reference evidence="10" key="1">
    <citation type="journal article" date="2019" name="Int. J. Syst. Evol. Microbiol.">
        <title>The Global Catalogue of Microorganisms (GCM) 10K type strain sequencing project: providing services to taxonomists for standard genome sequencing and annotation.</title>
        <authorList>
            <consortium name="The Broad Institute Genomics Platform"/>
            <consortium name="The Broad Institute Genome Sequencing Center for Infectious Disease"/>
            <person name="Wu L."/>
            <person name="Ma J."/>
        </authorList>
    </citation>
    <scope>NUCLEOTIDE SEQUENCE [LARGE SCALE GENOMIC DNA]</scope>
    <source>
        <strain evidence="10">JCM 4087</strain>
    </source>
</reference>
<dbReference type="Gene3D" id="1.20.1720.10">
    <property type="entry name" value="Multidrug resistance protein D"/>
    <property type="match status" value="1"/>
</dbReference>
<feature type="transmembrane region" description="Helical" evidence="7">
    <location>
        <begin position="135"/>
        <end position="154"/>
    </location>
</feature>
<evidence type="ECO:0000256" key="6">
    <source>
        <dbReference type="ARBA" id="ARBA00023136"/>
    </source>
</evidence>
<evidence type="ECO:0000259" key="8">
    <source>
        <dbReference type="PROSITE" id="PS50850"/>
    </source>
</evidence>
<dbReference type="PANTHER" id="PTHR42718">
    <property type="entry name" value="MAJOR FACILITATOR SUPERFAMILY MULTIDRUG TRANSPORTER MFSC"/>
    <property type="match status" value="1"/>
</dbReference>
<keyword evidence="10" id="KW-1185">Reference proteome</keyword>
<keyword evidence="4 7" id="KW-0812">Transmembrane</keyword>
<keyword evidence="3" id="KW-1003">Cell membrane</keyword>
<evidence type="ECO:0000256" key="3">
    <source>
        <dbReference type="ARBA" id="ARBA00022475"/>
    </source>
</evidence>
<dbReference type="EMBL" id="JBHSPH010000005">
    <property type="protein sequence ID" value="MFC5863460.1"/>
    <property type="molecule type" value="Genomic_DNA"/>
</dbReference>
<dbReference type="Proteomes" id="UP001596091">
    <property type="component" value="Unassembled WGS sequence"/>
</dbReference>
<evidence type="ECO:0000313" key="10">
    <source>
        <dbReference type="Proteomes" id="UP001596091"/>
    </source>
</evidence>
<feature type="transmembrane region" description="Helical" evidence="7">
    <location>
        <begin position="73"/>
        <end position="95"/>
    </location>
</feature>
<dbReference type="PANTHER" id="PTHR42718:SF46">
    <property type="entry name" value="BLR6921 PROTEIN"/>
    <property type="match status" value="1"/>
</dbReference>
<dbReference type="Gene3D" id="1.20.1250.20">
    <property type="entry name" value="MFS general substrate transporter like domains"/>
    <property type="match status" value="1"/>
</dbReference>
<comment type="caution">
    <text evidence="9">The sequence shown here is derived from an EMBL/GenBank/DDBJ whole genome shotgun (WGS) entry which is preliminary data.</text>
</comment>
<dbReference type="InterPro" id="IPR011701">
    <property type="entry name" value="MFS"/>
</dbReference>
<name>A0ABW1EHH8_9BACT</name>
<feature type="transmembrane region" description="Helical" evidence="7">
    <location>
        <begin position="16"/>
        <end position="35"/>
    </location>
</feature>
<dbReference type="InterPro" id="IPR036259">
    <property type="entry name" value="MFS_trans_sf"/>
</dbReference>
<keyword evidence="2" id="KW-0813">Transport</keyword>
<evidence type="ECO:0000313" key="9">
    <source>
        <dbReference type="EMBL" id="MFC5863460.1"/>
    </source>
</evidence>
<comment type="subcellular location">
    <subcellularLocation>
        <location evidence="1">Cell membrane</location>
        <topology evidence="1">Multi-pass membrane protein</topology>
    </subcellularLocation>
</comment>
<organism evidence="9 10">
    <name type="scientific">Acidicapsa dinghuensis</name>
    <dbReference type="NCBI Taxonomy" id="2218256"/>
    <lineage>
        <taxon>Bacteria</taxon>
        <taxon>Pseudomonadati</taxon>
        <taxon>Acidobacteriota</taxon>
        <taxon>Terriglobia</taxon>
        <taxon>Terriglobales</taxon>
        <taxon>Acidobacteriaceae</taxon>
        <taxon>Acidicapsa</taxon>
    </lineage>
</organism>
<keyword evidence="6 7" id="KW-0472">Membrane</keyword>
<evidence type="ECO:0000256" key="2">
    <source>
        <dbReference type="ARBA" id="ARBA00022448"/>
    </source>
</evidence>
<accession>A0ABW1EHH8</accession>
<dbReference type="RefSeq" id="WP_263340491.1">
    <property type="nucleotide sequence ID" value="NZ_JAGSYH010000005.1"/>
</dbReference>
<feature type="domain" description="Major facilitator superfamily (MFS) profile" evidence="8">
    <location>
        <begin position="1"/>
        <end position="393"/>
    </location>
</feature>
<sequence>MPLNGWLVDRVGVRTLYLWCFSAFTLASALCGAAWSAESLIGFRILQGMAGGLLAPMAQLIMAQAAGRHMAKVLGYAAVPILLGPLLGPIIAGAILQYLTWRWLFLVNLPIGALGLLLAVLFLPRSETRAQKRAFDVQGFLLLSPALVLFLYGADHIGIREGQGCFAAGVLVICVFARTALRKGRRALVDLELFRKGAFSVSAQTQFLQNGIVYATQMLLPLYLIRSCGRTPAAVGLLLLPLGLGMLVVYPSLGWLTNRFGIRNVAASGSLVSLLTAVALALLARHNIVGPIFVAALVLRGVGQGAIGVPSISAAYSGVPKSELPMATTTLNIVQRLGGPTMTTFLATFLARRMESGWSLEVISSSFVQTFVLLILLHALLFLSTMYLPKALPREVA</sequence>
<feature type="transmembrane region" description="Helical" evidence="7">
    <location>
        <begin position="41"/>
        <end position="61"/>
    </location>
</feature>
<dbReference type="InterPro" id="IPR020846">
    <property type="entry name" value="MFS_dom"/>
</dbReference>
<gene>
    <name evidence="9" type="ORF">ACFPT7_14235</name>
</gene>